<dbReference type="AlphaFoldDB" id="A0A8R1ISP0"/>
<protein>
    <submittedName>
        <fullName evidence="1">Uncharacterized protein</fullName>
    </submittedName>
</protein>
<proteinExistence type="predicted"/>
<name>A0A8R1ISP0_CAEJA</name>
<organism evidence="1 2">
    <name type="scientific">Caenorhabditis japonica</name>
    <dbReference type="NCBI Taxonomy" id="281687"/>
    <lineage>
        <taxon>Eukaryota</taxon>
        <taxon>Metazoa</taxon>
        <taxon>Ecdysozoa</taxon>
        <taxon>Nematoda</taxon>
        <taxon>Chromadorea</taxon>
        <taxon>Rhabditida</taxon>
        <taxon>Rhabditina</taxon>
        <taxon>Rhabditomorpha</taxon>
        <taxon>Rhabditoidea</taxon>
        <taxon>Rhabditidae</taxon>
        <taxon>Peloderinae</taxon>
        <taxon>Caenorhabditis</taxon>
    </lineage>
</organism>
<dbReference type="EnsemblMetazoa" id="CJA42463.1">
    <property type="protein sequence ID" value="CJA42463.1"/>
    <property type="gene ID" value="WBGene00218311"/>
</dbReference>
<accession>A0A8R1ISP0</accession>
<evidence type="ECO:0000313" key="1">
    <source>
        <dbReference type="EnsemblMetazoa" id="CJA42463.1"/>
    </source>
</evidence>
<reference evidence="1" key="2">
    <citation type="submission" date="2022-06" db="UniProtKB">
        <authorList>
            <consortium name="EnsemblMetazoa"/>
        </authorList>
    </citation>
    <scope>IDENTIFICATION</scope>
    <source>
        <strain evidence="1">DF5081</strain>
    </source>
</reference>
<reference evidence="2" key="1">
    <citation type="submission" date="2010-08" db="EMBL/GenBank/DDBJ databases">
        <authorList>
            <consortium name="Caenorhabditis japonica Sequencing Consortium"/>
            <person name="Wilson R.K."/>
        </authorList>
    </citation>
    <scope>NUCLEOTIDE SEQUENCE [LARGE SCALE GENOMIC DNA]</scope>
    <source>
        <strain evidence="2">DF5081</strain>
    </source>
</reference>
<keyword evidence="2" id="KW-1185">Reference proteome</keyword>
<dbReference type="Proteomes" id="UP000005237">
    <property type="component" value="Unassembled WGS sequence"/>
</dbReference>
<sequence>MKLSRGKKLTLVSKRAILGSPNGRKSTKGELLINAKEAPIPREAVHAKRFYPEYKIHIRDPILKLISHKQELWIRYAFSKPGYNVTPSTLFLTPSQLLFPDTTIE</sequence>
<evidence type="ECO:0000313" key="2">
    <source>
        <dbReference type="Proteomes" id="UP000005237"/>
    </source>
</evidence>